<feature type="region of interest" description="Disordered" evidence="1">
    <location>
        <begin position="112"/>
        <end position="131"/>
    </location>
</feature>
<reference evidence="2 3" key="1">
    <citation type="submission" date="2018-06" db="EMBL/GenBank/DDBJ databases">
        <title>Paenibacillus montanisoli sp. nov., isolated from mountain area soil.</title>
        <authorList>
            <person name="Wu M."/>
        </authorList>
    </citation>
    <scope>NUCLEOTIDE SEQUENCE [LARGE SCALE GENOMIC DNA]</scope>
    <source>
        <strain evidence="2 3">RA17</strain>
    </source>
</reference>
<evidence type="ECO:0000313" key="3">
    <source>
        <dbReference type="Proteomes" id="UP000249260"/>
    </source>
</evidence>
<comment type="caution">
    <text evidence="2">The sequence shown here is derived from an EMBL/GenBank/DDBJ whole genome shotgun (WGS) entry which is preliminary data.</text>
</comment>
<evidence type="ECO:0000313" key="2">
    <source>
        <dbReference type="EMBL" id="RAP75864.1"/>
    </source>
</evidence>
<dbReference type="AlphaFoldDB" id="A0A328U701"/>
<dbReference type="InterPro" id="IPR024307">
    <property type="entry name" value="YmaF"/>
</dbReference>
<dbReference type="OrthoDB" id="1682334at2"/>
<sequence length="131" mass="14151">MKIPVTGFIIDSGEDDSLHSHKLFITSWDGSSRQTHIHSISGMTTVNDGHDHQYVNWTAPAPTGVPHTHNYRTVTFVSQGHTHTIQGTTGPAIALPNGGHYHVFEGVTTVDGRNPHSHGYSGRTGVDVSSM</sequence>
<accession>A0A328U701</accession>
<dbReference type="Pfam" id="PF12788">
    <property type="entry name" value="YmaF"/>
    <property type="match status" value="1"/>
</dbReference>
<dbReference type="EMBL" id="QLUW01000002">
    <property type="protein sequence ID" value="RAP75864.1"/>
    <property type="molecule type" value="Genomic_DNA"/>
</dbReference>
<keyword evidence="3" id="KW-1185">Reference proteome</keyword>
<protein>
    <recommendedName>
        <fullName evidence="4">YmaF family protein</fullName>
    </recommendedName>
</protein>
<dbReference type="RefSeq" id="WP_112882089.1">
    <property type="nucleotide sequence ID" value="NZ_QLUW01000002.1"/>
</dbReference>
<dbReference type="Proteomes" id="UP000249260">
    <property type="component" value="Unassembled WGS sequence"/>
</dbReference>
<name>A0A328U701_9BACL</name>
<evidence type="ECO:0008006" key="4">
    <source>
        <dbReference type="Google" id="ProtNLM"/>
    </source>
</evidence>
<evidence type="ECO:0000256" key="1">
    <source>
        <dbReference type="SAM" id="MobiDB-lite"/>
    </source>
</evidence>
<gene>
    <name evidence="2" type="ORF">DL346_10540</name>
</gene>
<proteinExistence type="predicted"/>
<organism evidence="2 3">
    <name type="scientific">Paenibacillus montanisoli</name>
    <dbReference type="NCBI Taxonomy" id="2081970"/>
    <lineage>
        <taxon>Bacteria</taxon>
        <taxon>Bacillati</taxon>
        <taxon>Bacillota</taxon>
        <taxon>Bacilli</taxon>
        <taxon>Bacillales</taxon>
        <taxon>Paenibacillaceae</taxon>
        <taxon>Paenibacillus</taxon>
    </lineage>
</organism>